<sequence>MAEVASLLRWCYRFSCRGRYTCCCG</sequence>
<dbReference type="AlphaFoldDB" id="A0A0A9AAZ1"/>
<evidence type="ECO:0000313" key="1">
    <source>
        <dbReference type="EMBL" id="JAD44222.1"/>
    </source>
</evidence>
<proteinExistence type="predicted"/>
<dbReference type="EMBL" id="GBRH01253673">
    <property type="protein sequence ID" value="JAD44222.1"/>
    <property type="molecule type" value="Transcribed_RNA"/>
</dbReference>
<accession>A0A0A9AAZ1</accession>
<organism evidence="1">
    <name type="scientific">Arundo donax</name>
    <name type="common">Giant reed</name>
    <name type="synonym">Donax arundinaceus</name>
    <dbReference type="NCBI Taxonomy" id="35708"/>
    <lineage>
        <taxon>Eukaryota</taxon>
        <taxon>Viridiplantae</taxon>
        <taxon>Streptophyta</taxon>
        <taxon>Embryophyta</taxon>
        <taxon>Tracheophyta</taxon>
        <taxon>Spermatophyta</taxon>
        <taxon>Magnoliopsida</taxon>
        <taxon>Liliopsida</taxon>
        <taxon>Poales</taxon>
        <taxon>Poaceae</taxon>
        <taxon>PACMAD clade</taxon>
        <taxon>Arundinoideae</taxon>
        <taxon>Arundineae</taxon>
        <taxon>Arundo</taxon>
    </lineage>
</organism>
<reference evidence="1" key="1">
    <citation type="submission" date="2014-09" db="EMBL/GenBank/DDBJ databases">
        <authorList>
            <person name="Magalhaes I.L.F."/>
            <person name="Oliveira U."/>
            <person name="Santos F.R."/>
            <person name="Vidigal T.H.D.A."/>
            <person name="Brescovit A.D."/>
            <person name="Santos A.J."/>
        </authorList>
    </citation>
    <scope>NUCLEOTIDE SEQUENCE</scope>
    <source>
        <tissue evidence="1">Shoot tissue taken approximately 20 cm above the soil surface</tissue>
    </source>
</reference>
<protein>
    <submittedName>
        <fullName evidence="1">Uncharacterized protein</fullName>
    </submittedName>
</protein>
<name>A0A0A9AAZ1_ARUDO</name>
<reference evidence="1" key="2">
    <citation type="journal article" date="2015" name="Data Brief">
        <title>Shoot transcriptome of the giant reed, Arundo donax.</title>
        <authorList>
            <person name="Barrero R.A."/>
            <person name="Guerrero F.D."/>
            <person name="Moolhuijzen P."/>
            <person name="Goolsby J.A."/>
            <person name="Tidwell J."/>
            <person name="Bellgard S.E."/>
            <person name="Bellgard M.I."/>
        </authorList>
    </citation>
    <scope>NUCLEOTIDE SEQUENCE</scope>
    <source>
        <tissue evidence="1">Shoot tissue taken approximately 20 cm above the soil surface</tissue>
    </source>
</reference>